<evidence type="ECO:0000259" key="16">
    <source>
        <dbReference type="Pfam" id="PF08545"/>
    </source>
</evidence>
<feature type="domain" description="Beta-ketoacyl-[acyl-carrier-protein] synthase III N-terminal" evidence="16">
    <location>
        <begin position="106"/>
        <end position="184"/>
    </location>
</feature>
<keyword evidence="6 14" id="KW-0443">Lipid metabolism</keyword>
<proteinExistence type="inferred from homology"/>
<dbReference type="InterPro" id="IPR016039">
    <property type="entry name" value="Thiolase-like"/>
</dbReference>
<evidence type="ECO:0000256" key="12">
    <source>
        <dbReference type="ARBA" id="ARBA00052467"/>
    </source>
</evidence>
<dbReference type="UniPathway" id="UPA00094"/>
<dbReference type="Pfam" id="PF08545">
    <property type="entry name" value="ACP_syn_III"/>
    <property type="match status" value="1"/>
</dbReference>
<dbReference type="GO" id="GO:0005737">
    <property type="term" value="C:cytoplasm"/>
    <property type="evidence" value="ECO:0007669"/>
    <property type="project" value="UniProtKB-SubCell"/>
</dbReference>
<comment type="similarity">
    <text evidence="2 14">Belongs to the thiolase-like superfamily. FabH family.</text>
</comment>
<dbReference type="Pfam" id="PF08541">
    <property type="entry name" value="ACP_syn_III_C"/>
    <property type="match status" value="1"/>
</dbReference>
<evidence type="ECO:0000313" key="17">
    <source>
        <dbReference type="EMBL" id="CRZ33568.1"/>
    </source>
</evidence>
<dbReference type="AlphaFoldDB" id="A0A0H5STF9"/>
<comment type="function">
    <text evidence="14">Catalyzes the condensation reaction of fatty acid synthesis by the addition to an acyl acceptor of two carbons from malonyl-ACP. Catalyzes the first condensation reaction which initiates fatty acid synthesis and may therefore play a role in governing the total rate of fatty acid production. Possesses both acetoacetyl-ACP synthase and acetyl transacylase activities. Its substrate specificity determines the biosynthesis of branched-chain and/or straight-chain of fatty acids.</text>
</comment>
<comment type="catalytic activity">
    <reaction evidence="12">
        <text>2-methylpropanoyl-CoA + malonyl-[ACP] + H(+) = 4-methyl-3-oxopentanoyl-[ACP] + CO2 + CoA</text>
        <dbReference type="Rhea" id="RHEA:42268"/>
        <dbReference type="Rhea" id="RHEA-COMP:9623"/>
        <dbReference type="Rhea" id="RHEA-COMP:9940"/>
        <dbReference type="ChEBI" id="CHEBI:15378"/>
        <dbReference type="ChEBI" id="CHEBI:16526"/>
        <dbReference type="ChEBI" id="CHEBI:57287"/>
        <dbReference type="ChEBI" id="CHEBI:57338"/>
        <dbReference type="ChEBI" id="CHEBI:78449"/>
        <dbReference type="ChEBI" id="CHEBI:78820"/>
        <dbReference type="EC" id="2.3.1.300"/>
    </reaction>
    <physiologicalReaction direction="left-to-right" evidence="12">
        <dbReference type="Rhea" id="RHEA:42269"/>
    </physiologicalReaction>
</comment>
<keyword evidence="7 14" id="KW-0275">Fatty acid biosynthesis</keyword>
<keyword evidence="9 14" id="KW-0012">Acyltransferase</keyword>
<evidence type="ECO:0000256" key="14">
    <source>
        <dbReference type="HAMAP-Rule" id="MF_01815"/>
    </source>
</evidence>
<dbReference type="SUPFAM" id="SSF53901">
    <property type="entry name" value="Thiolase-like"/>
    <property type="match status" value="1"/>
</dbReference>
<evidence type="ECO:0000313" key="18">
    <source>
        <dbReference type="Proteomes" id="UP000236497"/>
    </source>
</evidence>
<evidence type="ECO:0000256" key="3">
    <source>
        <dbReference type="ARBA" id="ARBA00022516"/>
    </source>
</evidence>
<dbReference type="OrthoDB" id="9815506at2"/>
<dbReference type="PANTHER" id="PTHR43091">
    <property type="entry name" value="3-OXOACYL-[ACYL-CARRIER-PROTEIN] SYNTHASE"/>
    <property type="match status" value="1"/>
</dbReference>
<comment type="catalytic activity">
    <reaction evidence="10">
        <text>malonyl-[ACP] + acetyl-CoA + H(+) = 3-oxobutanoyl-[ACP] + CO2 + CoA</text>
        <dbReference type="Rhea" id="RHEA:12080"/>
        <dbReference type="Rhea" id="RHEA-COMP:9623"/>
        <dbReference type="Rhea" id="RHEA-COMP:9625"/>
        <dbReference type="ChEBI" id="CHEBI:15378"/>
        <dbReference type="ChEBI" id="CHEBI:16526"/>
        <dbReference type="ChEBI" id="CHEBI:57287"/>
        <dbReference type="ChEBI" id="CHEBI:57288"/>
        <dbReference type="ChEBI" id="CHEBI:78449"/>
        <dbReference type="ChEBI" id="CHEBI:78450"/>
        <dbReference type="EC" id="2.3.1.180"/>
    </reaction>
    <physiologicalReaction direction="left-to-right" evidence="10">
        <dbReference type="Rhea" id="RHEA:12081"/>
    </physiologicalReaction>
</comment>
<evidence type="ECO:0000256" key="4">
    <source>
        <dbReference type="ARBA" id="ARBA00022679"/>
    </source>
</evidence>
<evidence type="ECO:0000256" key="6">
    <source>
        <dbReference type="ARBA" id="ARBA00023098"/>
    </source>
</evidence>
<accession>A0A0H5STF9</accession>
<evidence type="ECO:0000256" key="8">
    <source>
        <dbReference type="ARBA" id="ARBA00023268"/>
    </source>
</evidence>
<dbReference type="NCBIfam" id="NF006829">
    <property type="entry name" value="PRK09352.1"/>
    <property type="match status" value="1"/>
</dbReference>
<evidence type="ECO:0000256" key="5">
    <source>
        <dbReference type="ARBA" id="ARBA00022832"/>
    </source>
</evidence>
<reference evidence="17 18" key="1">
    <citation type="submission" date="2015-06" db="EMBL/GenBank/DDBJ databases">
        <authorList>
            <person name="Wibberg Daniel"/>
        </authorList>
    </citation>
    <scope>NUCLEOTIDE SEQUENCE [LARGE SCALE GENOMIC DNA]</scope>
    <source>
        <strain evidence="17 18">T3/55T</strain>
    </source>
</reference>
<dbReference type="EMBL" id="CVTD020000008">
    <property type="protein sequence ID" value="CRZ33568.1"/>
    <property type="molecule type" value="Genomic_DNA"/>
</dbReference>
<comment type="domain">
    <text evidence="14">The last Arg residue of the ACP-binding site is essential for the weak association between ACP/AcpP and FabH.</text>
</comment>
<comment type="subunit">
    <text evidence="14">Homodimer.</text>
</comment>
<evidence type="ECO:0000256" key="1">
    <source>
        <dbReference type="ARBA" id="ARBA00005194"/>
    </source>
</evidence>
<name>A0A0H5STF9_HERHM</name>
<dbReference type="InterPro" id="IPR004655">
    <property type="entry name" value="FabH"/>
</dbReference>
<comment type="catalytic activity">
    <reaction evidence="11">
        <text>(2S)-2-methylbutanoyl-CoA + malonyl-[ACP] + H(+) = (4S)-4-methyl-3-oxohexanoyl-[ACP] + CO2 + CoA</text>
        <dbReference type="Rhea" id="RHEA:42276"/>
        <dbReference type="Rhea" id="RHEA-COMP:9623"/>
        <dbReference type="Rhea" id="RHEA-COMP:17148"/>
        <dbReference type="ChEBI" id="CHEBI:15378"/>
        <dbReference type="ChEBI" id="CHEBI:16526"/>
        <dbReference type="ChEBI" id="CHEBI:57287"/>
        <dbReference type="ChEBI" id="CHEBI:78449"/>
        <dbReference type="ChEBI" id="CHEBI:88166"/>
        <dbReference type="ChEBI" id="CHEBI:167462"/>
        <dbReference type="EC" id="2.3.1.300"/>
    </reaction>
    <physiologicalReaction direction="left-to-right" evidence="11">
        <dbReference type="Rhea" id="RHEA:42277"/>
    </physiologicalReaction>
</comment>
<dbReference type="NCBIfam" id="TIGR00747">
    <property type="entry name" value="fabH"/>
    <property type="match status" value="1"/>
</dbReference>
<evidence type="ECO:0000259" key="15">
    <source>
        <dbReference type="Pfam" id="PF08541"/>
    </source>
</evidence>
<comment type="pathway">
    <text evidence="1 14">Lipid metabolism; fatty acid biosynthesis.</text>
</comment>
<feature type="active site" evidence="14">
    <location>
        <position position="112"/>
    </location>
</feature>
<feature type="active site" evidence="14">
    <location>
        <position position="260"/>
    </location>
</feature>
<dbReference type="GO" id="GO:0033818">
    <property type="term" value="F:beta-ketoacyl-acyl-carrier-protein synthase III activity"/>
    <property type="evidence" value="ECO:0007669"/>
    <property type="project" value="UniProtKB-UniRule"/>
</dbReference>
<dbReference type="GO" id="GO:0004315">
    <property type="term" value="F:3-oxoacyl-[acyl-carrier-protein] synthase activity"/>
    <property type="evidence" value="ECO:0007669"/>
    <property type="project" value="InterPro"/>
</dbReference>
<dbReference type="GO" id="GO:0006633">
    <property type="term" value="P:fatty acid biosynthetic process"/>
    <property type="evidence" value="ECO:0007669"/>
    <property type="project" value="UniProtKB-UniRule"/>
</dbReference>
<evidence type="ECO:0000256" key="11">
    <source>
        <dbReference type="ARBA" id="ARBA00052407"/>
    </source>
</evidence>
<dbReference type="EC" id="2.3.1.180" evidence="14"/>
<sequence length="334" mass="35934">MGHAAIIGTGSFVPDNIMTNDDLSKMVETSDEWIRTRTGIRERRISSGLNTSDLAYEAGTRAIKDAGLQPEDIDLIICATITPDYFMPSCACMVQQRLGAKNAAAFDLVAACTGMIYGIVTAEQFIKSGMYRNVLVIGTEVLSKILDWEDRSTCVLFGDGAGAVVLSQSDKGGIILASNLESDGSKYKLLTCPAVPLKNPYVSVGGKNSQADLYNDTRSVIKMAGQEVFKFAVRTIIDNIEAVLKKTGLNSDDIRYIIPHQANQRIFEQASKLSGISVDRFYMNLDRYGNTSAASIGIALDELAKDTGIKSGDIVVLVGFGGGMTGGSVILKWN</sequence>
<evidence type="ECO:0000256" key="2">
    <source>
        <dbReference type="ARBA" id="ARBA00008642"/>
    </source>
</evidence>
<comment type="catalytic activity">
    <reaction evidence="13">
        <text>3-methylbutanoyl-CoA + malonyl-[ACP] + H(+) = 5-methyl-3-oxohexanoyl-[ACP] + CO2 + CoA</text>
        <dbReference type="Rhea" id="RHEA:42272"/>
        <dbReference type="Rhea" id="RHEA-COMP:9623"/>
        <dbReference type="Rhea" id="RHEA-COMP:9941"/>
        <dbReference type="ChEBI" id="CHEBI:15378"/>
        <dbReference type="ChEBI" id="CHEBI:16526"/>
        <dbReference type="ChEBI" id="CHEBI:57287"/>
        <dbReference type="ChEBI" id="CHEBI:57345"/>
        <dbReference type="ChEBI" id="CHEBI:78449"/>
        <dbReference type="ChEBI" id="CHEBI:78822"/>
        <dbReference type="EC" id="2.3.1.300"/>
    </reaction>
    <physiologicalReaction direction="left-to-right" evidence="13">
        <dbReference type="Rhea" id="RHEA:42273"/>
    </physiologicalReaction>
</comment>
<dbReference type="Proteomes" id="UP000236497">
    <property type="component" value="Unassembled WGS sequence"/>
</dbReference>
<dbReference type="InterPro" id="IPR013751">
    <property type="entry name" value="ACP_syn_III_N"/>
</dbReference>
<dbReference type="PANTHER" id="PTHR43091:SF1">
    <property type="entry name" value="BETA-KETOACYL-[ACYL-CARRIER-PROTEIN] SYNTHASE III, CHLOROPLASTIC"/>
    <property type="match status" value="1"/>
</dbReference>
<keyword evidence="18" id="KW-1185">Reference proteome</keyword>
<dbReference type="Gene3D" id="3.40.47.10">
    <property type="match status" value="1"/>
</dbReference>
<evidence type="ECO:0000256" key="10">
    <source>
        <dbReference type="ARBA" id="ARBA00051096"/>
    </source>
</evidence>
<dbReference type="CDD" id="cd00830">
    <property type="entry name" value="KAS_III"/>
    <property type="match status" value="1"/>
</dbReference>
<keyword evidence="3 14" id="KW-0444">Lipid biosynthesis</keyword>
<evidence type="ECO:0000256" key="13">
    <source>
        <dbReference type="ARBA" id="ARBA00052985"/>
    </source>
</evidence>
<feature type="active site" evidence="14">
    <location>
        <position position="290"/>
    </location>
</feature>
<evidence type="ECO:0000256" key="9">
    <source>
        <dbReference type="ARBA" id="ARBA00023315"/>
    </source>
</evidence>
<keyword evidence="14" id="KW-0963">Cytoplasm</keyword>
<evidence type="ECO:0000256" key="7">
    <source>
        <dbReference type="ARBA" id="ARBA00023160"/>
    </source>
</evidence>
<comment type="subcellular location">
    <subcellularLocation>
        <location evidence="14">Cytoplasm</location>
    </subcellularLocation>
</comment>
<dbReference type="HAMAP" id="MF_01815">
    <property type="entry name" value="FabH"/>
    <property type="match status" value="1"/>
</dbReference>
<feature type="domain" description="Beta-ketoacyl-[acyl-carrier-protein] synthase III C-terminal" evidence="15">
    <location>
        <begin position="244"/>
        <end position="333"/>
    </location>
</feature>
<feature type="region of interest" description="ACP-binding" evidence="14">
    <location>
        <begin position="261"/>
        <end position="265"/>
    </location>
</feature>
<keyword evidence="5 14" id="KW-0276">Fatty acid metabolism</keyword>
<protein>
    <recommendedName>
        <fullName evidence="14">Beta-ketoacyl-[acyl-carrier-protein] synthase III</fullName>
        <shortName evidence="14">Beta-ketoacyl-ACP synthase III</shortName>
        <shortName evidence="14">KAS III</shortName>
        <ecNumber evidence="14">2.3.1.180</ecNumber>
    </recommendedName>
    <alternativeName>
        <fullName evidence="14">3-oxoacyl-[acyl-carrier-protein] synthase 3</fullName>
    </alternativeName>
    <alternativeName>
        <fullName evidence="14">3-oxoacyl-[acyl-carrier-protein] synthase III</fullName>
    </alternativeName>
</protein>
<organism evidence="17 18">
    <name type="scientific">Herbinix hemicellulosilytica</name>
    <dbReference type="NCBI Taxonomy" id="1564487"/>
    <lineage>
        <taxon>Bacteria</taxon>
        <taxon>Bacillati</taxon>
        <taxon>Bacillota</taxon>
        <taxon>Clostridia</taxon>
        <taxon>Lachnospirales</taxon>
        <taxon>Lachnospiraceae</taxon>
        <taxon>Herbinix</taxon>
    </lineage>
</organism>
<keyword evidence="8 14" id="KW-0511">Multifunctional enzyme</keyword>
<gene>
    <name evidence="14 17" type="primary">fabH</name>
    <name evidence="17" type="ORF">HHT355_0360</name>
</gene>
<dbReference type="InterPro" id="IPR013747">
    <property type="entry name" value="ACP_syn_III_C"/>
</dbReference>
<keyword evidence="4 14" id="KW-0808">Transferase</keyword>
<dbReference type="RefSeq" id="WP_103201740.1">
    <property type="nucleotide sequence ID" value="NZ_CVTD020000008.1"/>
</dbReference>
<dbReference type="FunFam" id="3.40.47.10:FF:000004">
    <property type="entry name" value="3-oxoacyl-[acyl-carrier-protein] synthase 3"/>
    <property type="match status" value="1"/>
</dbReference>